<dbReference type="Proteomes" id="UP000324233">
    <property type="component" value="Chromosome"/>
</dbReference>
<dbReference type="EMBL" id="CP042997">
    <property type="protein sequence ID" value="QEH36972.1"/>
    <property type="molecule type" value="Genomic_DNA"/>
</dbReference>
<dbReference type="RefSeq" id="WP_148596595.1">
    <property type="nucleotide sequence ID" value="NZ_CP042997.1"/>
</dbReference>
<sequence>MSRTEGRERRAPADQAPSELLELRDRLRAQAFEIRAELEPLVESAIENAQYRGRAMRLAREALERFRMEISMLEFDLAATRREREAYRMKVSEG</sequence>
<dbReference type="KEGG" id="agv:OJF2_55570"/>
<dbReference type="OrthoDB" id="286017at2"/>
<proteinExistence type="predicted"/>
<keyword evidence="2" id="KW-1185">Reference proteome</keyword>
<protein>
    <submittedName>
        <fullName evidence="1">Uncharacterized protein</fullName>
    </submittedName>
</protein>
<reference evidence="1 2" key="1">
    <citation type="submission" date="2019-08" db="EMBL/GenBank/DDBJ databases">
        <title>Deep-cultivation of Planctomycetes and their phenomic and genomic characterization uncovers novel biology.</title>
        <authorList>
            <person name="Wiegand S."/>
            <person name="Jogler M."/>
            <person name="Boedeker C."/>
            <person name="Pinto D."/>
            <person name="Vollmers J."/>
            <person name="Rivas-Marin E."/>
            <person name="Kohn T."/>
            <person name="Peeters S.H."/>
            <person name="Heuer A."/>
            <person name="Rast P."/>
            <person name="Oberbeckmann S."/>
            <person name="Bunk B."/>
            <person name="Jeske O."/>
            <person name="Meyerdierks A."/>
            <person name="Storesund J.E."/>
            <person name="Kallscheuer N."/>
            <person name="Luecker S."/>
            <person name="Lage O.M."/>
            <person name="Pohl T."/>
            <person name="Merkel B.J."/>
            <person name="Hornburger P."/>
            <person name="Mueller R.-W."/>
            <person name="Bruemmer F."/>
            <person name="Labrenz M."/>
            <person name="Spormann A.M."/>
            <person name="Op den Camp H."/>
            <person name="Overmann J."/>
            <person name="Amann R."/>
            <person name="Jetten M.S.M."/>
            <person name="Mascher T."/>
            <person name="Medema M.H."/>
            <person name="Devos D.P."/>
            <person name="Kaster A.-K."/>
            <person name="Ovreas L."/>
            <person name="Rohde M."/>
            <person name="Galperin M.Y."/>
            <person name="Jogler C."/>
        </authorList>
    </citation>
    <scope>NUCLEOTIDE SEQUENCE [LARGE SCALE GENOMIC DNA]</scope>
    <source>
        <strain evidence="1 2">OJF2</strain>
    </source>
</reference>
<evidence type="ECO:0000313" key="1">
    <source>
        <dbReference type="EMBL" id="QEH36972.1"/>
    </source>
</evidence>
<accession>A0A5B9W8L3</accession>
<evidence type="ECO:0000313" key="2">
    <source>
        <dbReference type="Proteomes" id="UP000324233"/>
    </source>
</evidence>
<organism evidence="1 2">
    <name type="scientific">Aquisphaera giovannonii</name>
    <dbReference type="NCBI Taxonomy" id="406548"/>
    <lineage>
        <taxon>Bacteria</taxon>
        <taxon>Pseudomonadati</taxon>
        <taxon>Planctomycetota</taxon>
        <taxon>Planctomycetia</taxon>
        <taxon>Isosphaerales</taxon>
        <taxon>Isosphaeraceae</taxon>
        <taxon>Aquisphaera</taxon>
    </lineage>
</organism>
<name>A0A5B9W8L3_9BACT</name>
<dbReference type="AlphaFoldDB" id="A0A5B9W8L3"/>
<gene>
    <name evidence="1" type="ORF">OJF2_55570</name>
</gene>